<evidence type="ECO:0000313" key="4">
    <source>
        <dbReference type="Proteomes" id="UP000789508"/>
    </source>
</evidence>
<gene>
    <name evidence="3" type="ORF">ALEPTO_LOCUS3150</name>
</gene>
<proteinExistence type="predicted"/>
<dbReference type="PROSITE" id="PS51294">
    <property type="entry name" value="HTH_MYB"/>
    <property type="match status" value="1"/>
</dbReference>
<reference evidence="3" key="1">
    <citation type="submission" date="2021-06" db="EMBL/GenBank/DDBJ databases">
        <authorList>
            <person name="Kallberg Y."/>
            <person name="Tangrot J."/>
            <person name="Rosling A."/>
        </authorList>
    </citation>
    <scope>NUCLEOTIDE SEQUENCE</scope>
    <source>
        <strain evidence="3">FL130A</strain>
    </source>
</reference>
<dbReference type="Pfam" id="PF00249">
    <property type="entry name" value="Myb_DNA-binding"/>
    <property type="match status" value="1"/>
</dbReference>
<dbReference type="InterPro" id="IPR017930">
    <property type="entry name" value="Myb_dom"/>
</dbReference>
<dbReference type="Proteomes" id="UP000789508">
    <property type="component" value="Unassembled WGS sequence"/>
</dbReference>
<evidence type="ECO:0000259" key="1">
    <source>
        <dbReference type="PROSITE" id="PS50090"/>
    </source>
</evidence>
<sequence>MKCQWTEGEDKALYELVNGNPAGNIWRRAAEILNNGKDAKQCHDRYEIIRLNTL</sequence>
<organism evidence="3 4">
    <name type="scientific">Ambispora leptoticha</name>
    <dbReference type="NCBI Taxonomy" id="144679"/>
    <lineage>
        <taxon>Eukaryota</taxon>
        <taxon>Fungi</taxon>
        <taxon>Fungi incertae sedis</taxon>
        <taxon>Mucoromycota</taxon>
        <taxon>Glomeromycotina</taxon>
        <taxon>Glomeromycetes</taxon>
        <taxon>Archaeosporales</taxon>
        <taxon>Ambisporaceae</taxon>
        <taxon>Ambispora</taxon>
    </lineage>
</organism>
<protein>
    <submittedName>
        <fullName evidence="3">3328_t:CDS:1</fullName>
    </submittedName>
</protein>
<accession>A0A9N8ZFJ3</accession>
<feature type="domain" description="HTH myb-type" evidence="2">
    <location>
        <begin position="1"/>
        <end position="54"/>
    </location>
</feature>
<keyword evidence="4" id="KW-1185">Reference proteome</keyword>
<dbReference type="AlphaFoldDB" id="A0A9N8ZFJ3"/>
<evidence type="ECO:0000313" key="3">
    <source>
        <dbReference type="EMBL" id="CAG8494310.1"/>
    </source>
</evidence>
<name>A0A9N8ZFJ3_9GLOM</name>
<evidence type="ECO:0000259" key="2">
    <source>
        <dbReference type="PROSITE" id="PS51294"/>
    </source>
</evidence>
<comment type="caution">
    <text evidence="3">The sequence shown here is derived from an EMBL/GenBank/DDBJ whole genome shotgun (WGS) entry which is preliminary data.</text>
</comment>
<dbReference type="PROSITE" id="PS50090">
    <property type="entry name" value="MYB_LIKE"/>
    <property type="match status" value="1"/>
</dbReference>
<dbReference type="Gene3D" id="1.10.10.60">
    <property type="entry name" value="Homeodomain-like"/>
    <property type="match status" value="1"/>
</dbReference>
<dbReference type="EMBL" id="CAJVPS010000553">
    <property type="protein sequence ID" value="CAG8494310.1"/>
    <property type="molecule type" value="Genomic_DNA"/>
</dbReference>
<dbReference type="SUPFAM" id="SSF46689">
    <property type="entry name" value="Homeodomain-like"/>
    <property type="match status" value="1"/>
</dbReference>
<dbReference type="InterPro" id="IPR001005">
    <property type="entry name" value="SANT/Myb"/>
</dbReference>
<dbReference type="InterPro" id="IPR009057">
    <property type="entry name" value="Homeodomain-like_sf"/>
</dbReference>
<feature type="domain" description="Myb-like" evidence="1">
    <location>
        <begin position="1"/>
        <end position="50"/>
    </location>
</feature>